<feature type="compositionally biased region" description="Polar residues" evidence="1">
    <location>
        <begin position="585"/>
        <end position="597"/>
    </location>
</feature>
<protein>
    <recommendedName>
        <fullName evidence="4">Protein moonraker</fullName>
    </recommendedName>
</protein>
<dbReference type="PANTHER" id="PTHR15732:SF4">
    <property type="entry name" value="PROTEIN MOONRAKER"/>
    <property type="match status" value="1"/>
</dbReference>
<sequence>MAFHQNQLQFNTGVPTYTENLSYRHHRPGAIVIEKSSGQQAFSAFPSRQNASYITREVNSSSLSSDRMEMAMKLAQRDIKKQREQERMQALQPRSRSPSPKSSRTRVIPGQKFWSKNQRSRDPKREKRVLTVREHDRNRQPREARTQTPPRGPRLGERVPDPNFPVSSNSPPSKDTDLKIYPVRKLPPSDQPAKEIERLQREMESYLQQIQVIEQRALREQSMDFLQHKSKKRKGYLPEEEDSDRKQARNDEIQTRAARQLYVLRQQVREVQSQLIRGDADKLKHTKKSQILARLAAAHRGAVRAIQSFVNSLPFTDLHRGLPASYQELALLIRQMSLLSTQLNAEDKSSVHQDLLSMLDRVDDLNKAWCSEIQIAASAKSDSVARQKSPSRPPFEVPKAVKQTKPAFVSYKGKEHRASKGVLIARKPSKKKVTKKAPSGRNLTPERRATLQAGIAALMQGEKQRGGSGFMQEGKQTSSVGLAWDIPMGKPQAAQKKSLIIPGKLQAKRDKAQKPVVKSVPETHYADPTVASQLKVSTPYYQGTVLERSFSAPPSPRGNKVSPDSLLYGAWKPGGKTPTNRRTRSQSPQSARRNILSQDMDESIVQNLYIGSFASPNQSMTELQNRGRSPTRQRRQFSRSPEGMVNEAEMAIRMRLKPLLEKAEKMAARQERLLAAKDVSVRQKFADKAYNNVEANGDILAEMILDDIIRDTAAEMENLEMMERAEREAIRLQDNPTLENVFQRLEQMEQEQFEIRRRWATLEFEEAGSNLRSRRQPASSQASRPNPPVAIEITRNSGPSIMGQKNLYQQEHVEDQPIIFTKFKPEPKFAESRVVQEEEGARNERDHSKPVELTLAKNVVENIHNYVEKYERHLRKTSHQIQGKFDPWRLVEEVSDQVFEECLREVADELEDINEAVVNQVCKSEFMINSTLNSTQTSPGLTPGGSLPHSPVHSPGGYTPIPSPDAAVKMVAFSEKDDLVSASPDELTISDEVTEEGDYKEETDEEEESEEYEDDYEEEDDD</sequence>
<reference evidence="2" key="1">
    <citation type="submission" date="2022-08" db="UniProtKB">
        <authorList>
            <consortium name="EnsemblMetazoa"/>
        </authorList>
    </citation>
    <scope>IDENTIFICATION</scope>
    <source>
        <strain evidence="2">05x7-T-G4-1.051#20</strain>
    </source>
</reference>
<dbReference type="GO" id="GO:0071539">
    <property type="term" value="P:protein localization to centrosome"/>
    <property type="evidence" value="ECO:0007669"/>
    <property type="project" value="TreeGrafter"/>
</dbReference>
<feature type="compositionally biased region" description="Polar residues" evidence="1">
    <location>
        <begin position="381"/>
        <end position="390"/>
    </location>
</feature>
<feature type="compositionally biased region" description="Low complexity" evidence="1">
    <location>
        <begin position="93"/>
        <end position="102"/>
    </location>
</feature>
<dbReference type="PANTHER" id="PTHR15732">
    <property type="entry name" value="PROTEIN MOONRAKER"/>
    <property type="match status" value="1"/>
</dbReference>
<dbReference type="AlphaFoldDB" id="A0A8W8K2C7"/>
<name>A0A8W8K2C7_MAGGI</name>
<feature type="region of interest" description="Disordered" evidence="1">
    <location>
        <begin position="768"/>
        <end position="790"/>
    </location>
</feature>
<feature type="compositionally biased region" description="Basic and acidic residues" evidence="1">
    <location>
        <begin position="77"/>
        <end position="87"/>
    </location>
</feature>
<keyword evidence="3" id="KW-1185">Reference proteome</keyword>
<evidence type="ECO:0000256" key="1">
    <source>
        <dbReference type="SAM" id="MobiDB-lite"/>
    </source>
</evidence>
<organism evidence="2 3">
    <name type="scientific">Magallana gigas</name>
    <name type="common">Pacific oyster</name>
    <name type="synonym">Crassostrea gigas</name>
    <dbReference type="NCBI Taxonomy" id="29159"/>
    <lineage>
        <taxon>Eukaryota</taxon>
        <taxon>Metazoa</taxon>
        <taxon>Spiralia</taxon>
        <taxon>Lophotrochozoa</taxon>
        <taxon>Mollusca</taxon>
        <taxon>Bivalvia</taxon>
        <taxon>Autobranchia</taxon>
        <taxon>Pteriomorphia</taxon>
        <taxon>Ostreida</taxon>
        <taxon>Ostreoidea</taxon>
        <taxon>Ostreidae</taxon>
        <taxon>Magallana</taxon>
    </lineage>
</organism>
<dbReference type="EnsemblMetazoa" id="G22128.2">
    <property type="protein sequence ID" value="G22128.2:cds"/>
    <property type="gene ID" value="G22128"/>
</dbReference>
<feature type="compositionally biased region" description="Polar residues" evidence="1">
    <location>
        <begin position="616"/>
        <end position="628"/>
    </location>
</feature>
<feature type="region of interest" description="Disordered" evidence="1">
    <location>
        <begin position="381"/>
        <end position="400"/>
    </location>
</feature>
<feature type="compositionally biased region" description="Acidic residues" evidence="1">
    <location>
        <begin position="988"/>
        <end position="1022"/>
    </location>
</feature>
<proteinExistence type="predicted"/>
<evidence type="ECO:0000313" key="3">
    <source>
        <dbReference type="Proteomes" id="UP000005408"/>
    </source>
</evidence>
<feature type="region of interest" description="Disordered" evidence="1">
    <location>
        <begin position="77"/>
        <end position="192"/>
    </location>
</feature>
<accession>A0A8W8K2C7</accession>
<feature type="region of interest" description="Disordered" evidence="1">
    <location>
        <begin position="933"/>
        <end position="963"/>
    </location>
</feature>
<evidence type="ECO:0000313" key="2">
    <source>
        <dbReference type="EnsemblMetazoa" id="G22128.2:cds"/>
    </source>
</evidence>
<dbReference type="Proteomes" id="UP000005408">
    <property type="component" value="Unassembled WGS sequence"/>
</dbReference>
<feature type="region of interest" description="Disordered" evidence="1">
    <location>
        <begin position="548"/>
        <end position="597"/>
    </location>
</feature>
<dbReference type="GO" id="GO:0034451">
    <property type="term" value="C:centriolar satellite"/>
    <property type="evidence" value="ECO:0007669"/>
    <property type="project" value="TreeGrafter"/>
</dbReference>
<dbReference type="GO" id="GO:0007099">
    <property type="term" value="P:centriole replication"/>
    <property type="evidence" value="ECO:0007669"/>
    <property type="project" value="InterPro"/>
</dbReference>
<feature type="region of interest" description="Disordered" evidence="1">
    <location>
        <begin position="977"/>
        <end position="1022"/>
    </location>
</feature>
<feature type="compositionally biased region" description="Basic and acidic residues" evidence="1">
    <location>
        <begin position="119"/>
        <end position="145"/>
    </location>
</feature>
<evidence type="ECO:0008006" key="4">
    <source>
        <dbReference type="Google" id="ProtNLM"/>
    </source>
</evidence>
<dbReference type="InterPro" id="IPR031447">
    <property type="entry name" value="MNR"/>
</dbReference>
<feature type="region of interest" description="Disordered" evidence="1">
    <location>
        <begin position="616"/>
        <end position="643"/>
    </location>
</feature>
<feature type="compositionally biased region" description="Low complexity" evidence="1">
    <location>
        <begin position="164"/>
        <end position="173"/>
    </location>
</feature>
<dbReference type="Pfam" id="PF15718">
    <property type="entry name" value="MNR"/>
    <property type="match status" value="2"/>
</dbReference>
<feature type="region of interest" description="Disordered" evidence="1">
    <location>
        <begin position="227"/>
        <end position="250"/>
    </location>
</feature>